<keyword evidence="2" id="KW-1133">Transmembrane helix</keyword>
<reference evidence="5" key="1">
    <citation type="submission" date="2024-06" db="EMBL/GenBank/DDBJ databases">
        <title>Hwangdonia haimaensis gen. nov., sp. nov., a member of the family Flavobacteriaceae isolated from the haima cold seep.</title>
        <authorList>
            <person name="Li J."/>
        </authorList>
    </citation>
    <scope>NUCLEOTIDE SEQUENCE [LARGE SCALE GENOMIC DNA]</scope>
    <source>
        <strain evidence="5">SCSIO 19198</strain>
    </source>
</reference>
<dbReference type="Proteomes" id="UP001302486">
    <property type="component" value="Chromosome"/>
</dbReference>
<feature type="repeat" description="TPR" evidence="1">
    <location>
        <begin position="169"/>
        <end position="202"/>
    </location>
</feature>
<feature type="transmembrane region" description="Helical" evidence="2">
    <location>
        <begin position="994"/>
        <end position="1010"/>
    </location>
</feature>
<dbReference type="EMBL" id="CP136521">
    <property type="protein sequence ID" value="WOD44628.1"/>
    <property type="molecule type" value="Genomic_DNA"/>
</dbReference>
<organism evidence="4 5">
    <name type="scientific">Hwangdonia lutea</name>
    <dbReference type="NCBI Taxonomy" id="3075823"/>
    <lineage>
        <taxon>Bacteria</taxon>
        <taxon>Pseudomonadati</taxon>
        <taxon>Bacteroidota</taxon>
        <taxon>Flavobacteriia</taxon>
        <taxon>Flavobacteriales</taxon>
        <taxon>Flavobacteriaceae</taxon>
        <taxon>Hwangdonia</taxon>
    </lineage>
</organism>
<sequence length="1019" mass="118851">MKRYPFICFIVLFFYFGNSQSIYQKDNLTILADSLHNEGEYDQAITVRDSAIKTQLKAPKAYRTYLKAKYFHTNSSRLEFKSYDYHNPDRAITKITRERYLDSALQYAIKARDLYINVEHPDRMFQYQLQNRIYHQTAYLGNWKHALEQAELGYGFLEDTLTTNDKTFVDLIYDIGFIHSKLGDYSKAVNNYQKSLDLYKYIIGENNTDVAQAYNNISVEYRYLGLRKKELESLLKAKTIWEQLNDDESIRYLYTCYGNLFFWYSYYGDFEKAEAYILKKDKIRAQAQTTKINGLLNNKEDIYEDKLSRWYDLMLHYFRKKDSAKTVYYADTIIKTVDSNSKLLKFEVNTLSSTLKFYASLIKDSNPEKALDYLNKAINIQNKYKAVFYTKPFVFQLYKAELLFQSKKYAQAALLLKDLRTLNVFKEISNQFKLAVLSGKAAQMMHQETQAQRFFDDAFNMLNNSNKNIEKLKIEDLKPLISFETIDGFLGMGDFYFQLYKNNPSAVNLEKAKHRYLLASEIYHQLYLGQRYNESLFTHYNSINERLLKVALEPINNTRFLVKTLNSIENNGSKLTWSKFVFNNQRQQLNIPQNLIAQEENINAQLNFYQKALVNLQENSDDKVALWKAKVYELKNSLSTIQDSIRFQNKAYYQLNVQAFDIASIQNTLKKEEGLLKYIFTDEHLYSFLITQTQINIVSVIEKTKVLNTLKTSLNALKQRAAHYQPFLQEMSVLLLGDLEYQNFKRLTIIPDGALHYFPFETLMFNEALPLIGYAPSLLLFQEQQRTPSTFANVNIGAFSASNNRLELPQVSNEINAILSIFDGTKFLNAVKADFVINANEFNVLHLAMHSKIDEVHPEFSALDFYGENDNKLFISELYNESLSANMVVLSACDTGSGFYENGEGVISLSRAFNYAGIPSTVMSLWEVDDEATAKIMTYFYAHLKLGETKDEALKNAKLDYLKNTEDELLKHPYYWSGFVLSGNTDALLETQKYWAYLFILPMITMVFFRKRLFQFFKK</sequence>
<keyword evidence="2" id="KW-0472">Membrane</keyword>
<keyword evidence="5" id="KW-1185">Reference proteome</keyword>
<dbReference type="InterPro" id="IPR011990">
    <property type="entry name" value="TPR-like_helical_dom_sf"/>
</dbReference>
<name>A0AA97HSM5_9FLAO</name>
<dbReference type="PANTHER" id="PTHR10098">
    <property type="entry name" value="RAPSYN-RELATED"/>
    <property type="match status" value="1"/>
</dbReference>
<dbReference type="PROSITE" id="PS50005">
    <property type="entry name" value="TPR"/>
    <property type="match status" value="1"/>
</dbReference>
<dbReference type="RefSeq" id="WP_316984292.1">
    <property type="nucleotide sequence ID" value="NZ_CP136521.1"/>
</dbReference>
<keyword evidence="1" id="KW-0802">TPR repeat</keyword>
<dbReference type="Gene3D" id="1.25.40.10">
    <property type="entry name" value="Tetratricopeptide repeat domain"/>
    <property type="match status" value="2"/>
</dbReference>
<dbReference type="SUPFAM" id="SSF48452">
    <property type="entry name" value="TPR-like"/>
    <property type="match status" value="1"/>
</dbReference>
<dbReference type="AlphaFoldDB" id="A0AA97HSM5"/>
<evidence type="ECO:0000256" key="1">
    <source>
        <dbReference type="PROSITE-ProRule" id="PRU00339"/>
    </source>
</evidence>
<keyword evidence="2" id="KW-0812">Transmembrane</keyword>
<evidence type="ECO:0000313" key="5">
    <source>
        <dbReference type="Proteomes" id="UP001302486"/>
    </source>
</evidence>
<gene>
    <name evidence="4" type="ORF">RNZ46_05060</name>
</gene>
<dbReference type="InterPro" id="IPR019734">
    <property type="entry name" value="TPR_rpt"/>
</dbReference>
<evidence type="ECO:0000259" key="3">
    <source>
        <dbReference type="Pfam" id="PF12770"/>
    </source>
</evidence>
<evidence type="ECO:0000256" key="2">
    <source>
        <dbReference type="SAM" id="Phobius"/>
    </source>
</evidence>
<dbReference type="SMART" id="SM00028">
    <property type="entry name" value="TPR"/>
    <property type="match status" value="2"/>
</dbReference>
<proteinExistence type="predicted"/>
<dbReference type="InterPro" id="IPR024983">
    <property type="entry name" value="CHAT_dom"/>
</dbReference>
<dbReference type="PANTHER" id="PTHR10098:SF108">
    <property type="entry name" value="TETRATRICOPEPTIDE REPEAT PROTEIN 28"/>
    <property type="match status" value="1"/>
</dbReference>
<feature type="domain" description="CHAT" evidence="3">
    <location>
        <begin position="726"/>
        <end position="984"/>
    </location>
</feature>
<dbReference type="Pfam" id="PF13424">
    <property type="entry name" value="TPR_12"/>
    <property type="match status" value="1"/>
</dbReference>
<dbReference type="KEGG" id="hws:RNZ46_05060"/>
<accession>A0AA97HSM5</accession>
<dbReference type="Pfam" id="PF12770">
    <property type="entry name" value="CHAT"/>
    <property type="match status" value="1"/>
</dbReference>
<protein>
    <submittedName>
        <fullName evidence="4">CHAT domain-containing protein</fullName>
    </submittedName>
</protein>
<evidence type="ECO:0000313" key="4">
    <source>
        <dbReference type="EMBL" id="WOD44628.1"/>
    </source>
</evidence>